<protein>
    <submittedName>
        <fullName evidence="1">Uncharacterized protein</fullName>
    </submittedName>
</protein>
<accession>A0A1H7GGQ7</accession>
<dbReference type="Proteomes" id="UP000199664">
    <property type="component" value="Unassembled WGS sequence"/>
</dbReference>
<evidence type="ECO:0000313" key="1">
    <source>
        <dbReference type="EMBL" id="SEK37299.1"/>
    </source>
</evidence>
<dbReference type="STRING" id="1036779.SAMN04515666_101351"/>
<dbReference type="AlphaFoldDB" id="A0A1H7GGQ7"/>
<reference evidence="2" key="1">
    <citation type="submission" date="2016-10" db="EMBL/GenBank/DDBJ databases">
        <authorList>
            <person name="Varghese N."/>
            <person name="Submissions S."/>
        </authorList>
    </citation>
    <scope>NUCLEOTIDE SEQUENCE [LARGE SCALE GENOMIC DNA]</scope>
    <source>
        <strain evidence="2">LMG 26383,CCUG 61248,R- 45681</strain>
    </source>
</reference>
<dbReference type="EMBL" id="FOAN01000001">
    <property type="protein sequence ID" value="SEK37299.1"/>
    <property type="molecule type" value="Genomic_DNA"/>
</dbReference>
<gene>
    <name evidence="1" type="ORF">SAMN04515666_101351</name>
</gene>
<organism evidence="1 2">
    <name type="scientific">Bosea lupini</name>
    <dbReference type="NCBI Taxonomy" id="1036779"/>
    <lineage>
        <taxon>Bacteria</taxon>
        <taxon>Pseudomonadati</taxon>
        <taxon>Pseudomonadota</taxon>
        <taxon>Alphaproteobacteria</taxon>
        <taxon>Hyphomicrobiales</taxon>
        <taxon>Boseaceae</taxon>
        <taxon>Bosea</taxon>
    </lineage>
</organism>
<keyword evidence="2" id="KW-1185">Reference proteome</keyword>
<sequence>MAFDAKGLSRTRMGGTSAAGVSVSEFSYATEDAAAVVEGANYFPGTCGLSKGDKVSAHMVLGGTPILKHYMVTAVATGGCTIAIQTATAG</sequence>
<dbReference type="RefSeq" id="WP_091829176.1">
    <property type="nucleotide sequence ID" value="NZ_FOAN01000001.1"/>
</dbReference>
<name>A0A1H7GGQ7_9HYPH</name>
<proteinExistence type="predicted"/>
<evidence type="ECO:0000313" key="2">
    <source>
        <dbReference type="Proteomes" id="UP000199664"/>
    </source>
</evidence>